<dbReference type="SUPFAM" id="SSF50969">
    <property type="entry name" value="YVTN repeat-like/Quinoprotein amine dehydrogenase"/>
    <property type="match status" value="1"/>
</dbReference>
<dbReference type="AlphaFoldDB" id="A0A1H9ADJ7"/>
<name>A0A1H9ADJ7_9SPIR</name>
<dbReference type="STRING" id="163.SAMN04487775_10492"/>
<dbReference type="EMBL" id="FOFU01000001">
    <property type="protein sequence ID" value="SEP74784.1"/>
    <property type="molecule type" value="Genomic_DNA"/>
</dbReference>
<sequence length="353" mass="39483">MKAKKHIGLALFLILFISIIYIILAAKPLNKEYSFTPVWKISTANPVIVESDNKHQSYFHLGQTLGYFDADGNISLYKTFPAKVSISNSYYATYNSEAKNTEFFNSDGTKAGVIEASGFPYFCNDLIYVFLPGGCSFSKCSDTGKVLWTFEGTFPITAFVAKSKYTAVGLSNGTIKVLNNENGATEIDFAPGGSDYPVILGIDISEDGQYIASISGHNQQRFVLSHREENQQKIIYHRFFDQDSPYRTIVHFSKDGKRVFFNFYKGLGIYNLETKDERTLELKDKLLSIEETDDLTILLGKEKNTYTVSIIDNTDTLEGSFSFTADSAFIHAADNSIYLGKDNSISKISISRE</sequence>
<dbReference type="Gene3D" id="2.130.10.10">
    <property type="entry name" value="YVTN repeat-like/Quinoprotein amine dehydrogenase"/>
    <property type="match status" value="1"/>
</dbReference>
<gene>
    <name evidence="1" type="ORF">SAMN04487977_101299</name>
</gene>
<organism evidence="1 2">
    <name type="scientific">Treponema bryantii</name>
    <dbReference type="NCBI Taxonomy" id="163"/>
    <lineage>
        <taxon>Bacteria</taxon>
        <taxon>Pseudomonadati</taxon>
        <taxon>Spirochaetota</taxon>
        <taxon>Spirochaetia</taxon>
        <taxon>Spirochaetales</taxon>
        <taxon>Treponemataceae</taxon>
        <taxon>Treponema</taxon>
    </lineage>
</organism>
<keyword evidence="2" id="KW-1185">Reference proteome</keyword>
<dbReference type="RefSeq" id="WP_074640230.1">
    <property type="nucleotide sequence ID" value="NZ_FOFU01000001.1"/>
</dbReference>
<evidence type="ECO:0000313" key="2">
    <source>
        <dbReference type="Proteomes" id="UP000182360"/>
    </source>
</evidence>
<proteinExistence type="predicted"/>
<evidence type="ECO:0000313" key="1">
    <source>
        <dbReference type="EMBL" id="SEP74784.1"/>
    </source>
</evidence>
<reference evidence="1 2" key="1">
    <citation type="submission" date="2016-10" db="EMBL/GenBank/DDBJ databases">
        <authorList>
            <person name="de Groot N.N."/>
        </authorList>
    </citation>
    <scope>NUCLEOTIDE SEQUENCE [LARGE SCALE GENOMIC DNA]</scope>
    <source>
        <strain evidence="1 2">B25</strain>
    </source>
</reference>
<dbReference type="InterPro" id="IPR011044">
    <property type="entry name" value="Quino_amine_DH_bsu"/>
</dbReference>
<accession>A0A1H9ADJ7</accession>
<dbReference type="Proteomes" id="UP000182360">
    <property type="component" value="Unassembled WGS sequence"/>
</dbReference>
<evidence type="ECO:0008006" key="3">
    <source>
        <dbReference type="Google" id="ProtNLM"/>
    </source>
</evidence>
<protein>
    <recommendedName>
        <fullName evidence="3">PQQ-like domain-containing protein</fullName>
    </recommendedName>
</protein>
<dbReference type="InterPro" id="IPR015943">
    <property type="entry name" value="WD40/YVTN_repeat-like_dom_sf"/>
</dbReference>